<dbReference type="InterPro" id="IPR010255">
    <property type="entry name" value="Haem_peroxidase_sf"/>
</dbReference>
<dbReference type="GO" id="GO:0020037">
    <property type="term" value="F:heme binding"/>
    <property type="evidence" value="ECO:0007669"/>
    <property type="project" value="InterPro"/>
</dbReference>
<proteinExistence type="predicted"/>
<dbReference type="GO" id="GO:0006631">
    <property type="term" value="P:fatty acid metabolic process"/>
    <property type="evidence" value="ECO:0007669"/>
    <property type="project" value="UniProtKB-ARBA"/>
</dbReference>
<dbReference type="InterPro" id="IPR034812">
    <property type="entry name" value="Ppo-like_N"/>
</dbReference>
<dbReference type="PANTHER" id="PTHR11903">
    <property type="entry name" value="PROSTAGLANDIN G/H SYNTHASE"/>
    <property type="match status" value="1"/>
</dbReference>
<dbReference type="GO" id="GO:0004497">
    <property type="term" value="F:monooxygenase activity"/>
    <property type="evidence" value="ECO:0007669"/>
    <property type="project" value="InterPro"/>
</dbReference>
<evidence type="ECO:0000256" key="2">
    <source>
        <dbReference type="ARBA" id="ARBA00022964"/>
    </source>
</evidence>
<evidence type="ECO:0000256" key="3">
    <source>
        <dbReference type="ARBA" id="ARBA00023002"/>
    </source>
</evidence>
<evidence type="ECO:0000313" key="9">
    <source>
        <dbReference type="Proteomes" id="UP000308133"/>
    </source>
</evidence>
<keyword evidence="1 5" id="KW-0479">Metal-binding</keyword>
<dbReference type="PRINTS" id="PR00457">
    <property type="entry name" value="ANPEROXIDASE"/>
</dbReference>
<protein>
    <submittedName>
        <fullName evidence="8">Alpha/beta hydrolase-like protein 4</fullName>
    </submittedName>
</protein>
<dbReference type="InterPro" id="IPR050783">
    <property type="entry name" value="Oxylipin_biosynth_metab"/>
</dbReference>
<dbReference type="SUPFAM" id="SSF48264">
    <property type="entry name" value="Cytochrome P450"/>
    <property type="match status" value="1"/>
</dbReference>
<sequence>MNSNKRQRGAPSNVTRLAKRAILPNDSWNNPQIVFYQAGIGTSFGPSGKFIGGGTGRGFSENVREAYSFLAVNYNGVGNAGDNIFLIGFSRGAYTARNLGGLLSQFGLLKKEHIDWFHDIFSDWQNAGKTDYQPQFWAKWTEWEKRQGRGGYVMKTPSGSAKLIDQYIEEYRRALLSISFTRDVRISAIGVFDTVGALGIPVNPVLQKVFRLPAFLHKYMWVDTRLNDNIRNAFQALALDEFRAPFHPSIWERPDGCNTNLKQVWFPGAHSSIGGAYSDRDISNITLAWMMDQLSGDEFKQSGQDWNPMDWLEFDPEYLGEQIRFNLDYQRERGGERAWAEGAIHDSLTLPHMFTGRMVRRPGRTRPTKLATDFVDTSRLLRNTNERIHCSVRVRIGLGRGFEKDPDGGLLAVAVRFKFQKLMHKLSKRSGAAPPYDPLKNGPLSGWKFCDGHDYLESEDLSAADVVSQSDQGLYWEFIGHDPLVGKKKILPEDALVRKMAPSLEFDELRIADDRDMNLSTLDDALGGARSFFLSKFGQVWGTRSGQTQKPLAIDEDTGSPERPTGLRAAIRALAHSIPNLTPKDVLTLLKVGEAAALKDYIDDKQNVMENMIQAAVNDEDGLFGTKITEKFITELWEDLQHPPDNYLAGEFRFRKADGSNNSLLHPSMGAAGQPYARTVKPTSGQPAVLPDPSVLFDILMARRKPKEHPTKISSMLFYLATIIIHDIFRTDHKDFAYSKTSSYLDLAPLYGSNDEELKVMRSFQDGKLKPDCFSETRLLMLPPGSGVLLIMFNRFHNNVATQLAAINENGRFTKPDTTDIKSEAYKKYDEELFQTARLITCGLYVNIILIDYVRTILNLNRTDSDWQLDPRIEVPGGPEMGIGNQVSAEFNLVYRWHATVSQRDDLWTQKKFAELFPGKKIDEINQREFLMTLGHIERDLSQTLPEKRDFEGFNRQENGYYKDEELVASLIGSIDDCSNTYGPRQIPTALKAVEVLGIQQARAWNLATLNEFRKHFSLKPHETFEEITKDPETASNLRHLYKNVDDVELYPGLAVEDAKEEMVPGSGLCPSYTISRAVLSDAVTLVRGDRFYTTSYHPRILTNWGHAEAGFDKEVDKGCVLYRLFQRSFPRHFHPDSIYSHYPFTISKEVRKIFENQLFDRASLYDMSVAQSRPKGKTYTIAAESPAMSVLNDEMSYNLDLSLAIKLLAPSQRNNKSLITALSSHLLHGPSSHLPSLPTNLLPKLCEDFENDLTTHLKSKSYTLTTFSEIDIISSVINRCTLRLAASLFSIPTKSSPTDSSAPITETDLSYLFSTLSGTWTAFDIPTLTAMRQRCRPLAAALRSSLLPALKSTTSSLLKSPSHYDAHASELARYRTDILSALVRALPPTTKPDDLADAAFATVLVLAASLATNVASRFAESLDAALRLDRTHLDRIRAFASDETVNADRGLNAYAHELGRVACTVVTVRQVVKSGGVVTVQGQGEVRLEVGDEVLISSSLVGRDEVAYPSAGEVRLDRDEGAYLPIDLTFGSGDAVWQEVQRGCLRSLFKIVGGLKGLRGARVWDGKSVTSSVKKVPGGLVPQERGVRRINGSSEVTNGVNGEGAVKKDEGKEDEDKVAQYFFLTENWDAFAPVPMSLKVNFDLDQ</sequence>
<dbReference type="PROSITE" id="PS50292">
    <property type="entry name" value="PEROXIDASE_3"/>
    <property type="match status" value="1"/>
</dbReference>
<dbReference type="InterPro" id="IPR019791">
    <property type="entry name" value="Haem_peroxidase_animal"/>
</dbReference>
<evidence type="ECO:0000259" key="7">
    <source>
        <dbReference type="Pfam" id="PF09994"/>
    </source>
</evidence>
<accession>A0A4V6DTG3</accession>
<reference evidence="8 9" key="1">
    <citation type="submission" date="2018-02" db="EMBL/GenBank/DDBJ databases">
        <title>Draft genome sequences of Elsinoe sp., causing black scab on jojoba.</title>
        <authorList>
            <person name="Stodart B."/>
            <person name="Jeffress S."/>
            <person name="Ash G."/>
            <person name="Arun Chinnappa K."/>
        </authorList>
    </citation>
    <scope>NUCLEOTIDE SEQUENCE [LARGE SCALE GENOMIC DNA]</scope>
    <source>
        <strain evidence="8 9">Hillstone_2</strain>
    </source>
</reference>
<gene>
    <name evidence="8" type="ORF">C1H76_7262</name>
</gene>
<feature type="domain" description="T6SS Phospholipase effector Tle1-like catalytic" evidence="7">
    <location>
        <begin position="5"/>
        <end position="293"/>
    </location>
</feature>
<evidence type="ECO:0000256" key="5">
    <source>
        <dbReference type="PIRSR" id="PIRSR619791-2"/>
    </source>
</evidence>
<dbReference type="Proteomes" id="UP000308133">
    <property type="component" value="Unassembled WGS sequence"/>
</dbReference>
<dbReference type="InterPro" id="IPR018712">
    <property type="entry name" value="Tle1-like_cat"/>
</dbReference>
<dbReference type="Gene3D" id="1.10.640.10">
    <property type="entry name" value="Haem peroxidase domain superfamily, animal type"/>
    <property type="match status" value="1"/>
</dbReference>
<feature type="binding site" description="axial binding residue" evidence="5">
    <location>
        <position position="898"/>
    </location>
    <ligand>
        <name>heme b</name>
        <dbReference type="ChEBI" id="CHEBI:60344"/>
    </ligand>
    <ligandPart>
        <name>Fe</name>
        <dbReference type="ChEBI" id="CHEBI:18248"/>
    </ligandPart>
</feature>
<dbReference type="EMBL" id="PTQR01000088">
    <property type="protein sequence ID" value="TKX20452.1"/>
    <property type="molecule type" value="Genomic_DNA"/>
</dbReference>
<dbReference type="InterPro" id="IPR036396">
    <property type="entry name" value="Cyt_P450_sf"/>
</dbReference>
<dbReference type="GO" id="GO:0004601">
    <property type="term" value="F:peroxidase activity"/>
    <property type="evidence" value="ECO:0007669"/>
    <property type="project" value="InterPro"/>
</dbReference>
<keyword evidence="3" id="KW-0560">Oxidoreductase</keyword>
<organism evidence="8 9">
    <name type="scientific">Elsinoe australis</name>
    <dbReference type="NCBI Taxonomy" id="40998"/>
    <lineage>
        <taxon>Eukaryota</taxon>
        <taxon>Fungi</taxon>
        <taxon>Dikarya</taxon>
        <taxon>Ascomycota</taxon>
        <taxon>Pezizomycotina</taxon>
        <taxon>Dothideomycetes</taxon>
        <taxon>Dothideomycetidae</taxon>
        <taxon>Myriangiales</taxon>
        <taxon>Elsinoaceae</taxon>
        <taxon>Elsinoe</taxon>
    </lineage>
</organism>
<evidence type="ECO:0000256" key="1">
    <source>
        <dbReference type="ARBA" id="ARBA00022723"/>
    </source>
</evidence>
<comment type="caution">
    <text evidence="8">The sequence shown here is derived from an EMBL/GenBank/DDBJ whole genome shotgun (WGS) entry which is preliminary data.</text>
</comment>
<dbReference type="Gene3D" id="1.10.630.10">
    <property type="entry name" value="Cytochrome P450"/>
    <property type="match status" value="1"/>
</dbReference>
<dbReference type="CDD" id="cd09817">
    <property type="entry name" value="linoleate_diol_synthase_like"/>
    <property type="match status" value="1"/>
</dbReference>
<feature type="region of interest" description="Disordered" evidence="6">
    <location>
        <begin position="1593"/>
        <end position="1613"/>
    </location>
</feature>
<dbReference type="PANTHER" id="PTHR11903:SF13">
    <property type="entry name" value="LINOLEATE 10R-LIPOXYGENASE"/>
    <property type="match status" value="1"/>
</dbReference>
<dbReference type="Pfam" id="PF03098">
    <property type="entry name" value="An_peroxidase"/>
    <property type="match status" value="2"/>
</dbReference>
<name>A0A4V6DTG3_9PEZI</name>
<evidence type="ECO:0000256" key="6">
    <source>
        <dbReference type="SAM" id="MobiDB-lite"/>
    </source>
</evidence>
<dbReference type="GO" id="GO:0016705">
    <property type="term" value="F:oxidoreductase activity, acting on paired donors, with incorporation or reduction of molecular oxygen"/>
    <property type="evidence" value="ECO:0007669"/>
    <property type="project" value="InterPro"/>
</dbReference>
<dbReference type="InterPro" id="IPR037120">
    <property type="entry name" value="Haem_peroxidase_sf_animal"/>
</dbReference>
<evidence type="ECO:0000313" key="8">
    <source>
        <dbReference type="EMBL" id="TKX20452.1"/>
    </source>
</evidence>
<dbReference type="GO" id="GO:0051213">
    <property type="term" value="F:dioxygenase activity"/>
    <property type="evidence" value="ECO:0007669"/>
    <property type="project" value="UniProtKB-KW"/>
</dbReference>
<keyword evidence="8" id="KW-0378">Hydrolase</keyword>
<keyword evidence="5" id="KW-0349">Heme</keyword>
<keyword evidence="4 5" id="KW-0408">Iron</keyword>
<dbReference type="GO" id="GO:0006979">
    <property type="term" value="P:response to oxidative stress"/>
    <property type="evidence" value="ECO:0007669"/>
    <property type="project" value="InterPro"/>
</dbReference>
<dbReference type="Pfam" id="PF09994">
    <property type="entry name" value="T6SS_Tle1-like_cat"/>
    <property type="match status" value="1"/>
</dbReference>
<dbReference type="GO" id="GO:0016787">
    <property type="term" value="F:hydrolase activity"/>
    <property type="evidence" value="ECO:0007669"/>
    <property type="project" value="UniProtKB-KW"/>
</dbReference>
<evidence type="ECO:0000256" key="4">
    <source>
        <dbReference type="ARBA" id="ARBA00023004"/>
    </source>
</evidence>
<dbReference type="GO" id="GO:0005506">
    <property type="term" value="F:iron ion binding"/>
    <property type="evidence" value="ECO:0007669"/>
    <property type="project" value="InterPro"/>
</dbReference>
<dbReference type="SUPFAM" id="SSF48113">
    <property type="entry name" value="Heme-dependent peroxidases"/>
    <property type="match status" value="1"/>
</dbReference>
<keyword evidence="2" id="KW-0223">Dioxygenase</keyword>